<dbReference type="Proteomes" id="UP000708347">
    <property type="component" value="Unassembled WGS sequence"/>
</dbReference>
<dbReference type="EMBL" id="VBSB01000017">
    <property type="protein sequence ID" value="NTY62568.1"/>
    <property type="molecule type" value="Genomic_DNA"/>
</dbReference>
<proteinExistence type="predicted"/>
<gene>
    <name evidence="2" type="ORF">FEG63_23815</name>
</gene>
<dbReference type="RefSeq" id="WP_345892230.1">
    <property type="nucleotide sequence ID" value="NZ_VBSB01000017.1"/>
</dbReference>
<comment type="caution">
    <text evidence="2">The sequence shown here is derived from an EMBL/GenBank/DDBJ whole genome shotgun (WGS) entry which is preliminary data.</text>
</comment>
<accession>A0ABX2K138</accession>
<evidence type="ECO:0000313" key="3">
    <source>
        <dbReference type="Proteomes" id="UP000708347"/>
    </source>
</evidence>
<protein>
    <submittedName>
        <fullName evidence="2">Uncharacterized protein</fullName>
    </submittedName>
</protein>
<evidence type="ECO:0000313" key="2">
    <source>
        <dbReference type="EMBL" id="NTY62568.1"/>
    </source>
</evidence>
<dbReference type="Pfam" id="PF15598">
    <property type="entry name" value="Imm61"/>
    <property type="match status" value="1"/>
</dbReference>
<reference evidence="2 3" key="1">
    <citation type="submission" date="2019-05" db="EMBL/GenBank/DDBJ databases">
        <title>Mycolicibacterium sphagni ENV482 genome assembly.</title>
        <authorList>
            <person name="Chen W."/>
            <person name="Faulkner N.W."/>
            <person name="Hyman M.R."/>
        </authorList>
    </citation>
    <scope>NUCLEOTIDE SEQUENCE [LARGE SCALE GENOMIC DNA]</scope>
    <source>
        <strain evidence="2 3">ENV482</strain>
    </source>
</reference>
<feature type="region of interest" description="Disordered" evidence="1">
    <location>
        <begin position="1"/>
        <end position="21"/>
    </location>
</feature>
<evidence type="ECO:0000256" key="1">
    <source>
        <dbReference type="SAM" id="MobiDB-lite"/>
    </source>
</evidence>
<dbReference type="InterPro" id="IPR028953">
    <property type="entry name" value="Imm_IFT-like"/>
</dbReference>
<name>A0ABX2K138_9MYCO</name>
<keyword evidence="3" id="KW-1185">Reference proteome</keyword>
<organism evidence="2 3">
    <name type="scientific">Mycolicibacterium sphagni</name>
    <dbReference type="NCBI Taxonomy" id="1786"/>
    <lineage>
        <taxon>Bacteria</taxon>
        <taxon>Bacillati</taxon>
        <taxon>Actinomycetota</taxon>
        <taxon>Actinomycetes</taxon>
        <taxon>Mycobacteriales</taxon>
        <taxon>Mycobacteriaceae</taxon>
        <taxon>Mycolicibacterium</taxon>
    </lineage>
</organism>
<sequence>MPSPGAHADRTRGLSATHCGQWHGTVAGPSPVLLAQVLSETADEEHRSMGRCVKSTAMSAPPLSDQFRGWARMARCDLDNSGGNTVLRSHDRNRGEYRICRRTGDRVGVVEVDVDDVAQEVLFAADMTVVERFLIGVLGDDIRDDLELPYLQLPFQPEDLAPGFELSEMAGGYRTLRRTNGGPVAASRDEIMSLVRLVPLSQFLTLTVAELRASILDSEGAPLVDCGRYRHRP</sequence>